<dbReference type="EMBL" id="MLJW01000067">
    <property type="protein sequence ID" value="OIR03266.1"/>
    <property type="molecule type" value="Genomic_DNA"/>
</dbReference>
<accession>A0A1J5S592</accession>
<organism evidence="2">
    <name type="scientific">mine drainage metagenome</name>
    <dbReference type="NCBI Taxonomy" id="410659"/>
    <lineage>
        <taxon>unclassified sequences</taxon>
        <taxon>metagenomes</taxon>
        <taxon>ecological metagenomes</taxon>
    </lineage>
</organism>
<feature type="domain" description="ABM" evidence="1">
    <location>
        <begin position="18"/>
        <end position="79"/>
    </location>
</feature>
<dbReference type="InterPro" id="IPR011008">
    <property type="entry name" value="Dimeric_a/b-barrel"/>
</dbReference>
<gene>
    <name evidence="2" type="ORF">GALL_145380</name>
</gene>
<evidence type="ECO:0000259" key="1">
    <source>
        <dbReference type="Pfam" id="PF03992"/>
    </source>
</evidence>
<comment type="caution">
    <text evidence="2">The sequence shown here is derived from an EMBL/GenBank/DDBJ whole genome shotgun (WGS) entry which is preliminary data.</text>
</comment>
<protein>
    <recommendedName>
        <fullName evidence="1">ABM domain-containing protein</fullName>
    </recommendedName>
</protein>
<evidence type="ECO:0000313" key="2">
    <source>
        <dbReference type="EMBL" id="OIR03266.1"/>
    </source>
</evidence>
<dbReference type="SUPFAM" id="SSF54909">
    <property type="entry name" value="Dimeric alpha+beta barrel"/>
    <property type="match status" value="1"/>
</dbReference>
<dbReference type="InterPro" id="IPR007138">
    <property type="entry name" value="ABM_dom"/>
</dbReference>
<proteinExistence type="predicted"/>
<name>A0A1J5S592_9ZZZZ</name>
<sequence length="114" mass="12690">MNASQTSTQAKHVCRVDRFVVPEAACDEFLNSVRQVHGLLKTLPGFLQDIVLRQVTGKDGCNFVTLVEWDSDASMANAKSAVAAMRAQMNFNPQDMLDRLGIQAELANYQRFDL</sequence>
<dbReference type="Gene3D" id="3.30.70.100">
    <property type="match status" value="1"/>
</dbReference>
<dbReference type="Pfam" id="PF03992">
    <property type="entry name" value="ABM"/>
    <property type="match status" value="1"/>
</dbReference>
<dbReference type="AlphaFoldDB" id="A0A1J5S592"/>
<reference evidence="2" key="1">
    <citation type="submission" date="2016-10" db="EMBL/GenBank/DDBJ databases">
        <title>Sequence of Gallionella enrichment culture.</title>
        <authorList>
            <person name="Poehlein A."/>
            <person name="Muehling M."/>
            <person name="Daniel R."/>
        </authorList>
    </citation>
    <scope>NUCLEOTIDE SEQUENCE</scope>
</reference>